<sequence length="109" mass="12035">MGQWITGEARYDGKATIITRGNFAKYFLGPVNLLQPCGCRVSREFGMAKEGEFSDEWVEIQSTTNHLDVIVQGRTIHSKGINLSVGGENSRMTRNICVRKTRGVPTSSA</sequence>
<dbReference type="HOGENOM" id="CLU_2184945_0_0_1"/>
<dbReference type="AlphaFoldDB" id="A0A0C3FMR3"/>
<protein>
    <submittedName>
        <fullName evidence="1">Uncharacterized protein</fullName>
    </submittedName>
</protein>
<reference evidence="1 2" key="1">
    <citation type="submission" date="2014-04" db="EMBL/GenBank/DDBJ databases">
        <authorList>
            <consortium name="DOE Joint Genome Institute"/>
            <person name="Kuo A."/>
            <person name="Tarkka M."/>
            <person name="Buscot F."/>
            <person name="Kohler A."/>
            <person name="Nagy L.G."/>
            <person name="Floudas D."/>
            <person name="Copeland A."/>
            <person name="Barry K.W."/>
            <person name="Cichocki N."/>
            <person name="Veneault-Fourrey C."/>
            <person name="LaButti K."/>
            <person name="Lindquist E.A."/>
            <person name="Lipzen A."/>
            <person name="Lundell T."/>
            <person name="Morin E."/>
            <person name="Murat C."/>
            <person name="Sun H."/>
            <person name="Tunlid A."/>
            <person name="Henrissat B."/>
            <person name="Grigoriev I.V."/>
            <person name="Hibbett D.S."/>
            <person name="Martin F."/>
            <person name="Nordberg H.P."/>
            <person name="Cantor M.N."/>
            <person name="Hua S.X."/>
        </authorList>
    </citation>
    <scope>NUCLEOTIDE SEQUENCE [LARGE SCALE GENOMIC DNA]</scope>
    <source>
        <strain evidence="1 2">F 1598</strain>
    </source>
</reference>
<dbReference type="EMBL" id="KN832985">
    <property type="protein sequence ID" value="KIM85415.1"/>
    <property type="molecule type" value="Genomic_DNA"/>
</dbReference>
<keyword evidence="2" id="KW-1185">Reference proteome</keyword>
<reference evidence="2" key="2">
    <citation type="submission" date="2015-01" db="EMBL/GenBank/DDBJ databases">
        <title>Evolutionary Origins and Diversification of the Mycorrhizal Mutualists.</title>
        <authorList>
            <consortium name="DOE Joint Genome Institute"/>
            <consortium name="Mycorrhizal Genomics Consortium"/>
            <person name="Kohler A."/>
            <person name="Kuo A."/>
            <person name="Nagy L.G."/>
            <person name="Floudas D."/>
            <person name="Copeland A."/>
            <person name="Barry K.W."/>
            <person name="Cichocki N."/>
            <person name="Veneault-Fourrey C."/>
            <person name="LaButti K."/>
            <person name="Lindquist E.A."/>
            <person name="Lipzen A."/>
            <person name="Lundell T."/>
            <person name="Morin E."/>
            <person name="Murat C."/>
            <person name="Riley R."/>
            <person name="Ohm R."/>
            <person name="Sun H."/>
            <person name="Tunlid A."/>
            <person name="Henrissat B."/>
            <person name="Grigoriev I.V."/>
            <person name="Hibbett D.S."/>
            <person name="Martin F."/>
        </authorList>
    </citation>
    <scope>NUCLEOTIDE SEQUENCE [LARGE SCALE GENOMIC DNA]</scope>
    <source>
        <strain evidence="2">F 1598</strain>
    </source>
</reference>
<accession>A0A0C3FMR3</accession>
<gene>
    <name evidence="1" type="ORF">PILCRDRAFT_817429</name>
</gene>
<organism evidence="1 2">
    <name type="scientific">Piloderma croceum (strain F 1598)</name>
    <dbReference type="NCBI Taxonomy" id="765440"/>
    <lineage>
        <taxon>Eukaryota</taxon>
        <taxon>Fungi</taxon>
        <taxon>Dikarya</taxon>
        <taxon>Basidiomycota</taxon>
        <taxon>Agaricomycotina</taxon>
        <taxon>Agaricomycetes</taxon>
        <taxon>Agaricomycetidae</taxon>
        <taxon>Atheliales</taxon>
        <taxon>Atheliaceae</taxon>
        <taxon>Piloderma</taxon>
    </lineage>
</organism>
<evidence type="ECO:0000313" key="2">
    <source>
        <dbReference type="Proteomes" id="UP000054166"/>
    </source>
</evidence>
<dbReference type="InParanoid" id="A0A0C3FMR3"/>
<proteinExistence type="predicted"/>
<dbReference type="Proteomes" id="UP000054166">
    <property type="component" value="Unassembled WGS sequence"/>
</dbReference>
<name>A0A0C3FMR3_PILCF</name>
<evidence type="ECO:0000313" key="1">
    <source>
        <dbReference type="EMBL" id="KIM85415.1"/>
    </source>
</evidence>